<name>A0A5P8DH36_9CAUD</name>
<sequence length="75" mass="8215">MNPAVRVAYQFNSPSTGPLDLVVTYDRVGQGFRLPAVGELVVYRGRRYRVTGVTWDLDGPAVAQEVFIGAEEVTS</sequence>
<keyword evidence="2" id="KW-1185">Reference proteome</keyword>
<proteinExistence type="predicted"/>
<dbReference type="RefSeq" id="YP_010104730.1">
    <property type="nucleotide sequence ID" value="NC_055821.1"/>
</dbReference>
<reference evidence="1 2" key="1">
    <citation type="submission" date="2019-09" db="EMBL/GenBank/DDBJ databases">
        <authorList>
            <person name="Buchholz L.E."/>
            <person name="Cole B.D."/>
            <person name="Fletcher K."/>
            <person name="Johnson A.K."/>
            <person name="Kutsi R.N."/>
            <person name="Larson C.S."/>
            <person name="Schacht N.A."/>
            <person name="Steger R.J."/>
            <person name="Totsch A.C."/>
            <person name="Westholm D.E."/>
            <person name="Balish M.F."/>
            <person name="Garlena R.A."/>
            <person name="Russell D.A."/>
            <person name="Pope W.H."/>
            <person name="Jacobs-Sera D."/>
            <person name="Hatfull G.F."/>
        </authorList>
    </citation>
    <scope>NUCLEOTIDE SEQUENCE [LARGE SCALE GENOMIC DNA]</scope>
</reference>
<dbReference type="EMBL" id="MN428063">
    <property type="protein sequence ID" value="QFP97742.1"/>
    <property type="molecule type" value="Genomic_DNA"/>
</dbReference>
<evidence type="ECO:0000313" key="1">
    <source>
        <dbReference type="EMBL" id="QFP97742.1"/>
    </source>
</evidence>
<organism evidence="1 2">
    <name type="scientific">Gordonia phage NadineRae</name>
    <dbReference type="NCBI Taxonomy" id="2652882"/>
    <lineage>
        <taxon>Viruses</taxon>
        <taxon>Duplodnaviria</taxon>
        <taxon>Heunggongvirae</taxon>
        <taxon>Uroviricota</taxon>
        <taxon>Caudoviricetes</taxon>
        <taxon>Zierdtviridae</taxon>
        <taxon>Emilbogenvirinae</taxon>
        <taxon>Sukkupivirus</taxon>
        <taxon>Sukkupivirus nadinerae</taxon>
    </lineage>
</organism>
<accession>A0A5P8DH36</accession>
<protein>
    <submittedName>
        <fullName evidence="1">Uncharacterized protein</fullName>
    </submittedName>
</protein>
<evidence type="ECO:0000313" key="2">
    <source>
        <dbReference type="Proteomes" id="UP000326447"/>
    </source>
</evidence>
<dbReference type="KEGG" id="vg:65122674"/>
<gene>
    <name evidence="1" type="primary">58</name>
    <name evidence="1" type="ORF">SEA_NADINERAE_58</name>
</gene>
<dbReference type="GeneID" id="65122674"/>
<dbReference type="Proteomes" id="UP000326447">
    <property type="component" value="Genome"/>
</dbReference>